<accession>A0A2U9PN55</accession>
<dbReference type="InterPro" id="IPR009010">
    <property type="entry name" value="Asp_de-COase-like_dom_sf"/>
</dbReference>
<dbReference type="AlphaFoldDB" id="A0A2U9PN55"/>
<dbReference type="EMBL" id="CP027541">
    <property type="protein sequence ID" value="AWT53202.1"/>
    <property type="molecule type" value="Genomic_DNA"/>
</dbReference>
<reference evidence="5 6" key="1">
    <citation type="journal article" date="2013" name="Genome Announc.">
        <title>Draft genome sequence of MKD8, a conjugal recipient Mycobacterium smegmatis strain.</title>
        <authorList>
            <person name="Gray T.A."/>
            <person name="Palumbo M.J."/>
            <person name="Derbyshire K.M."/>
        </authorList>
    </citation>
    <scope>NUCLEOTIDE SEQUENCE [LARGE SCALE GENOMIC DNA]</scope>
    <source>
        <strain evidence="5 6">MKD8</strain>
    </source>
</reference>
<dbReference type="GO" id="GO:0046872">
    <property type="term" value="F:metal ion binding"/>
    <property type="evidence" value="ECO:0007669"/>
    <property type="project" value="UniProtKB-KW"/>
</dbReference>
<evidence type="ECO:0000259" key="4">
    <source>
        <dbReference type="PROSITE" id="PS51669"/>
    </source>
</evidence>
<evidence type="ECO:0000313" key="5">
    <source>
        <dbReference type="EMBL" id="AWT53202.1"/>
    </source>
</evidence>
<dbReference type="GO" id="GO:0051536">
    <property type="term" value="F:iron-sulfur cluster binding"/>
    <property type="evidence" value="ECO:0007669"/>
    <property type="project" value="UniProtKB-KW"/>
</dbReference>
<dbReference type="InterPro" id="IPR006657">
    <property type="entry name" value="MoPterin_dinucl-bd_dom"/>
</dbReference>
<feature type="domain" description="4Fe-4S Mo/W bis-MGD-type" evidence="4">
    <location>
        <begin position="10"/>
        <end position="66"/>
    </location>
</feature>
<dbReference type="InterPro" id="IPR050612">
    <property type="entry name" value="Prok_Mopterin_Oxidored"/>
</dbReference>
<gene>
    <name evidence="5" type="ORF">D806_022210</name>
</gene>
<dbReference type="PANTHER" id="PTHR43742">
    <property type="entry name" value="TRIMETHYLAMINE-N-OXIDE REDUCTASE"/>
    <property type="match status" value="1"/>
</dbReference>
<evidence type="ECO:0000256" key="1">
    <source>
        <dbReference type="ARBA" id="ARBA00022723"/>
    </source>
</evidence>
<keyword evidence="2" id="KW-0408">Iron</keyword>
<protein>
    <submittedName>
        <fullName evidence="5">Anaerobic dehydrogenase, typically</fullName>
    </submittedName>
</protein>
<dbReference type="GO" id="GO:0016491">
    <property type="term" value="F:oxidoreductase activity"/>
    <property type="evidence" value="ECO:0007669"/>
    <property type="project" value="InterPro"/>
</dbReference>
<dbReference type="Proteomes" id="UP000011200">
    <property type="component" value="Chromosome"/>
</dbReference>
<reference evidence="6" key="2">
    <citation type="submission" date="2018-03" db="EMBL/GenBank/DDBJ databases">
        <authorList>
            <person name="Derbyshire K."/>
            <person name="Gray T.A."/>
            <person name="Champion M."/>
        </authorList>
    </citation>
    <scope>NUCLEOTIDE SEQUENCE [LARGE SCALE GENOMIC DNA]</scope>
    <source>
        <strain evidence="6">MKD8</strain>
    </source>
</reference>
<dbReference type="GO" id="GO:0043546">
    <property type="term" value="F:molybdopterin cofactor binding"/>
    <property type="evidence" value="ECO:0007669"/>
    <property type="project" value="InterPro"/>
</dbReference>
<keyword evidence="3" id="KW-0411">Iron-sulfur</keyword>
<dbReference type="Gene3D" id="2.20.25.90">
    <property type="entry name" value="ADC-like domains"/>
    <property type="match status" value="1"/>
</dbReference>
<dbReference type="SMART" id="SM00926">
    <property type="entry name" value="Molybdop_Fe4S4"/>
    <property type="match status" value="1"/>
</dbReference>
<organism evidence="5 6">
    <name type="scientific">Mycolicibacterium smegmatis (strain MKD8)</name>
    <name type="common">Mycobacterium smegmatis</name>
    <dbReference type="NCBI Taxonomy" id="1214915"/>
    <lineage>
        <taxon>Bacteria</taxon>
        <taxon>Bacillati</taxon>
        <taxon>Actinomycetota</taxon>
        <taxon>Actinomycetes</taxon>
        <taxon>Mycobacteriales</taxon>
        <taxon>Mycobacteriaceae</taxon>
        <taxon>Mycolicibacterium</taxon>
    </lineage>
</organism>
<dbReference type="Pfam" id="PF04879">
    <property type="entry name" value="Molybdop_Fe4S4"/>
    <property type="match status" value="1"/>
</dbReference>
<dbReference type="RefSeq" id="WP_003893609.1">
    <property type="nucleotide sequence ID" value="NZ_CP027541.1"/>
</dbReference>
<evidence type="ECO:0000313" key="6">
    <source>
        <dbReference type="Proteomes" id="UP000011200"/>
    </source>
</evidence>
<evidence type="ECO:0000256" key="3">
    <source>
        <dbReference type="ARBA" id="ARBA00023014"/>
    </source>
</evidence>
<name>A0A2U9PN55_MYCSE</name>
<sequence>MIESGAGHKAEHKVTFCRICEPLCGMIATVEDGRLTALRPDRDHPLSAGFACQKGIAFAEVVNDPDRITTPLRRLVYPKGRVRLEHADIATEITALTRRRNPDGFGLRMIGMREPRSENSWMHNAPLLMRGQRIQRAFLHADDATARGVRDGDVVRVRSPFGQIDIAVSLTTDLVRGTVAIPHGWGHNGSGGWRIANRAGGANVNELMSSDPRDVEALAGMSWLTGVPVEVETCHLHCESVGVAAGGSSG</sequence>
<dbReference type="InterPro" id="IPR006963">
    <property type="entry name" value="Mopterin_OxRdtase_4Fe-4S_dom"/>
</dbReference>
<dbReference type="SUPFAM" id="SSF53706">
    <property type="entry name" value="Formate dehydrogenase/DMSO reductase, domains 1-3"/>
    <property type="match status" value="1"/>
</dbReference>
<keyword evidence="1" id="KW-0479">Metal-binding</keyword>
<dbReference type="SUPFAM" id="SSF50692">
    <property type="entry name" value="ADC-like"/>
    <property type="match status" value="1"/>
</dbReference>
<dbReference type="Pfam" id="PF01568">
    <property type="entry name" value="Molydop_binding"/>
    <property type="match status" value="1"/>
</dbReference>
<proteinExistence type="predicted"/>
<dbReference type="PROSITE" id="PS51669">
    <property type="entry name" value="4FE4S_MOW_BIS_MGD"/>
    <property type="match status" value="1"/>
</dbReference>
<evidence type="ECO:0000256" key="2">
    <source>
        <dbReference type="ARBA" id="ARBA00023004"/>
    </source>
</evidence>
<dbReference type="Gene3D" id="2.40.40.20">
    <property type="match status" value="1"/>
</dbReference>